<organism evidence="1 2">
    <name type="scientific">Neisseria elongata</name>
    <dbReference type="NCBI Taxonomy" id="495"/>
    <lineage>
        <taxon>Bacteria</taxon>
        <taxon>Pseudomonadati</taxon>
        <taxon>Pseudomonadota</taxon>
        <taxon>Betaproteobacteria</taxon>
        <taxon>Neisseriales</taxon>
        <taxon>Neisseriaceae</taxon>
        <taxon>Neisseria</taxon>
    </lineage>
</organism>
<dbReference type="Proteomes" id="UP000254927">
    <property type="component" value="Unassembled WGS sequence"/>
</dbReference>
<evidence type="ECO:0000313" key="1">
    <source>
        <dbReference type="EMBL" id="STZ67487.1"/>
    </source>
</evidence>
<protein>
    <submittedName>
        <fullName evidence="1">Uncharacterized protein</fullName>
    </submittedName>
</protein>
<dbReference type="EMBL" id="UGQW01000002">
    <property type="protein sequence ID" value="STZ67487.1"/>
    <property type="molecule type" value="Genomic_DNA"/>
</dbReference>
<name>A0A378TX36_NEIEL</name>
<reference evidence="1 2" key="1">
    <citation type="submission" date="2018-06" db="EMBL/GenBank/DDBJ databases">
        <authorList>
            <consortium name="Pathogen Informatics"/>
            <person name="Doyle S."/>
        </authorList>
    </citation>
    <scope>NUCLEOTIDE SEQUENCE [LARGE SCALE GENOMIC DNA]</scope>
    <source>
        <strain evidence="1 2">NCTC10660</strain>
    </source>
</reference>
<gene>
    <name evidence="1" type="ORF">NCTC10660_00970</name>
</gene>
<proteinExistence type="predicted"/>
<evidence type="ECO:0000313" key="2">
    <source>
        <dbReference type="Proteomes" id="UP000254927"/>
    </source>
</evidence>
<dbReference type="AlphaFoldDB" id="A0A378TX36"/>
<accession>A0A378TX36</accession>
<sequence length="116" mass="13785">MPFRDMMQAFFKSPVMRTLIEQKISNGDYARMIETHRQPFSGPENELLEEILQRFEFDVVQQQALAQTVMQQARFDPNALHIEEFEDEDVTGICPHCLNPPVPPLRDYLMWRERQM</sequence>